<organism evidence="2 3">
    <name type="scientific">Byssochlamys spectabilis</name>
    <name type="common">Paecilomyces variotii</name>
    <dbReference type="NCBI Taxonomy" id="264951"/>
    <lineage>
        <taxon>Eukaryota</taxon>
        <taxon>Fungi</taxon>
        <taxon>Dikarya</taxon>
        <taxon>Ascomycota</taxon>
        <taxon>Pezizomycotina</taxon>
        <taxon>Eurotiomycetes</taxon>
        <taxon>Eurotiomycetidae</taxon>
        <taxon>Eurotiales</taxon>
        <taxon>Thermoascaceae</taxon>
        <taxon>Paecilomyces</taxon>
    </lineage>
</organism>
<dbReference type="VEuPathDB" id="FungiDB:C8Q69DRAFT_508801"/>
<dbReference type="EMBL" id="RCNU01000009">
    <property type="protein sequence ID" value="RWQ93573.1"/>
    <property type="molecule type" value="Genomic_DNA"/>
</dbReference>
<dbReference type="Gene3D" id="1.10.472.10">
    <property type="entry name" value="Cyclin-like"/>
    <property type="match status" value="1"/>
</dbReference>
<dbReference type="STRING" id="264951.A0A443HP15"/>
<accession>A0A443HP15</accession>
<evidence type="ECO:0000313" key="3">
    <source>
        <dbReference type="Proteomes" id="UP000283841"/>
    </source>
</evidence>
<sequence>MPSTLPQPHFSIRDPTPPLTHNIHRQGLPLWPNKPLDTTSGGSMSWPVPLRDGLPTPPGDMTGVAYNTTATSSDHVGKSCGLPISKYPSLSSMSQSNLDSRSGATRVPASKVRSQAPSSQNGSASETTEQKKGSNGSIASYLQIPSSINDSKGSLAEFAAQITCLFWFEKTTKLKAIEDRMAVSYSLVPEAIPTIGFQKWVTTILSTTQVSQNVILLALLFIYRLKKFNPGVRGKKGSEFRLMTIALMMGNKFLDDNTYTNKTWAEVSGISVDEIHIMEVEFLSNVRYNLFVSKEEWTQWHVKLDLFSDYFNKASRMPAENELTATTPVLQLSPSLVPTSNGRNVPSSPASKLPSPPVTGHFPVQPSWNPSFNGLPYPSRSPPRQVPETESRPASRKRNWDDQLEGHPAKKIAVSNNYPTHMSNLAPVSMAPVSMPTGATTLPPVLMPTSMPPTTVPSMSASVPRLPRPDIPLTSASMGANAQLPISQVPQLPLPGGRPMSSVYNPPTTWAQQLPAPTSVAPPSSIYNGPISLPDPGRRQSPFTLPSGTVSPALSAYSVHTPQAHLSPSFFLTNRNSPYRPVRAVNTLLIPPPSASLHHPRTLSFDQMRYQPIGKTPSERKTGVLPYLQHEAWPQGPIAQPNFLAGHNYHS</sequence>
<feature type="compositionally biased region" description="Low complexity" evidence="1">
    <location>
        <begin position="91"/>
        <end position="102"/>
    </location>
</feature>
<dbReference type="Pfam" id="PF08613">
    <property type="entry name" value="Cyclin"/>
    <property type="match status" value="1"/>
</dbReference>
<feature type="region of interest" description="Disordered" evidence="1">
    <location>
        <begin position="1"/>
        <end position="32"/>
    </location>
</feature>
<dbReference type="GO" id="GO:0019901">
    <property type="term" value="F:protein kinase binding"/>
    <property type="evidence" value="ECO:0007669"/>
    <property type="project" value="InterPro"/>
</dbReference>
<comment type="caution">
    <text evidence="2">The sequence shown here is derived from an EMBL/GenBank/DDBJ whole genome shotgun (WGS) entry which is preliminary data.</text>
</comment>
<proteinExistence type="predicted"/>
<feature type="region of interest" description="Disordered" evidence="1">
    <location>
        <begin position="91"/>
        <end position="136"/>
    </location>
</feature>
<gene>
    <name evidence="2" type="ORF">C8Q69DRAFT_508801</name>
</gene>
<feature type="compositionally biased region" description="Polar residues" evidence="1">
    <location>
        <begin position="112"/>
        <end position="136"/>
    </location>
</feature>
<dbReference type="PANTHER" id="PTHR15615:SF118">
    <property type="entry name" value="CYCLIN, HYPOTHETICAL (EUROFUNG)"/>
    <property type="match status" value="1"/>
</dbReference>
<feature type="region of interest" description="Disordered" evidence="1">
    <location>
        <begin position="39"/>
        <end position="58"/>
    </location>
</feature>
<dbReference type="GO" id="GO:0000307">
    <property type="term" value="C:cyclin-dependent protein kinase holoenzyme complex"/>
    <property type="evidence" value="ECO:0007669"/>
    <property type="project" value="TreeGrafter"/>
</dbReference>
<reference evidence="2 3" key="1">
    <citation type="journal article" date="2018" name="Front. Microbiol.">
        <title>Genomic and genetic insights into a cosmopolitan fungus, Paecilomyces variotii (Eurotiales).</title>
        <authorList>
            <person name="Urquhart A.S."/>
            <person name="Mondo S.J."/>
            <person name="Makela M.R."/>
            <person name="Hane J.K."/>
            <person name="Wiebenga A."/>
            <person name="He G."/>
            <person name="Mihaltcheva S."/>
            <person name="Pangilinan J."/>
            <person name="Lipzen A."/>
            <person name="Barry K."/>
            <person name="de Vries R.P."/>
            <person name="Grigoriev I.V."/>
            <person name="Idnurm A."/>
        </authorList>
    </citation>
    <scope>NUCLEOTIDE SEQUENCE [LARGE SCALE GENOMIC DNA]</scope>
    <source>
        <strain evidence="2 3">CBS 101075</strain>
    </source>
</reference>
<feature type="compositionally biased region" description="Basic and acidic residues" evidence="1">
    <location>
        <begin position="387"/>
        <end position="404"/>
    </location>
</feature>
<dbReference type="CDD" id="cd20557">
    <property type="entry name" value="CYCLIN_ScPCL1-like"/>
    <property type="match status" value="1"/>
</dbReference>
<dbReference type="InterPro" id="IPR013922">
    <property type="entry name" value="Cyclin_PHO80-like"/>
</dbReference>
<dbReference type="RefSeq" id="XP_028483218.1">
    <property type="nucleotide sequence ID" value="XM_028633013.1"/>
</dbReference>
<feature type="region of interest" description="Disordered" evidence="1">
    <location>
        <begin position="334"/>
        <end position="404"/>
    </location>
</feature>
<protein>
    <submittedName>
        <fullName evidence="2">Putative mucin</fullName>
    </submittedName>
</protein>
<keyword evidence="3" id="KW-1185">Reference proteome</keyword>
<evidence type="ECO:0000256" key="1">
    <source>
        <dbReference type="SAM" id="MobiDB-lite"/>
    </source>
</evidence>
<dbReference type="Proteomes" id="UP000283841">
    <property type="component" value="Unassembled WGS sequence"/>
</dbReference>
<feature type="compositionally biased region" description="Polar residues" evidence="1">
    <location>
        <begin position="334"/>
        <end position="345"/>
    </location>
</feature>
<dbReference type="GO" id="GO:0016538">
    <property type="term" value="F:cyclin-dependent protein serine/threonine kinase regulator activity"/>
    <property type="evidence" value="ECO:0007669"/>
    <property type="project" value="TreeGrafter"/>
</dbReference>
<name>A0A443HP15_BYSSP</name>
<dbReference type="GO" id="GO:0005634">
    <property type="term" value="C:nucleus"/>
    <property type="evidence" value="ECO:0007669"/>
    <property type="project" value="TreeGrafter"/>
</dbReference>
<dbReference type="PANTHER" id="PTHR15615">
    <property type="match status" value="1"/>
</dbReference>
<dbReference type="AlphaFoldDB" id="A0A443HP15"/>
<evidence type="ECO:0000313" key="2">
    <source>
        <dbReference type="EMBL" id="RWQ93573.1"/>
    </source>
</evidence>
<dbReference type="GeneID" id="39602290"/>